<dbReference type="InterPro" id="IPR007219">
    <property type="entry name" value="XnlR_reg_dom"/>
</dbReference>
<keyword evidence="3" id="KW-0804">Transcription</keyword>
<comment type="caution">
    <text evidence="6">The sequence shown here is derived from an EMBL/GenBank/DDBJ whole genome shotgun (WGS) entry which is preliminary data.</text>
</comment>
<name>A0A9P1MEH3_9PEZI</name>
<dbReference type="AlphaFoldDB" id="A0A9P1MEH3"/>
<evidence type="ECO:0000256" key="4">
    <source>
        <dbReference type="ARBA" id="ARBA00023242"/>
    </source>
</evidence>
<evidence type="ECO:0000256" key="3">
    <source>
        <dbReference type="ARBA" id="ARBA00023163"/>
    </source>
</evidence>
<dbReference type="InterPro" id="IPR051127">
    <property type="entry name" value="Fungal_SecMet_Regulators"/>
</dbReference>
<accession>A0A9P1MEH3</accession>
<keyword evidence="4" id="KW-0539">Nucleus</keyword>
<gene>
    <name evidence="6" type="ORF">PPNO1_LOCUS8521</name>
</gene>
<dbReference type="GO" id="GO:0000978">
    <property type="term" value="F:RNA polymerase II cis-regulatory region sequence-specific DNA binding"/>
    <property type="evidence" value="ECO:0007669"/>
    <property type="project" value="TreeGrafter"/>
</dbReference>
<dbReference type="GO" id="GO:0006351">
    <property type="term" value="P:DNA-templated transcription"/>
    <property type="evidence" value="ECO:0007669"/>
    <property type="project" value="InterPro"/>
</dbReference>
<keyword evidence="7" id="KW-1185">Reference proteome</keyword>
<protein>
    <recommendedName>
        <fullName evidence="5">Xylanolytic transcriptional activator regulatory domain-containing protein</fullName>
    </recommendedName>
</protein>
<evidence type="ECO:0000256" key="1">
    <source>
        <dbReference type="ARBA" id="ARBA00023015"/>
    </source>
</evidence>
<reference evidence="6" key="1">
    <citation type="submission" date="2022-11" db="EMBL/GenBank/DDBJ databases">
        <authorList>
            <person name="Scott C."/>
            <person name="Bruce N."/>
        </authorList>
    </citation>
    <scope>NUCLEOTIDE SEQUENCE</scope>
</reference>
<dbReference type="GO" id="GO:0005634">
    <property type="term" value="C:nucleus"/>
    <property type="evidence" value="ECO:0007669"/>
    <property type="project" value="TreeGrafter"/>
</dbReference>
<evidence type="ECO:0000256" key="2">
    <source>
        <dbReference type="ARBA" id="ARBA00023125"/>
    </source>
</evidence>
<keyword evidence="2" id="KW-0238">DNA-binding</keyword>
<evidence type="ECO:0000313" key="6">
    <source>
        <dbReference type="EMBL" id="CAI4218951.1"/>
    </source>
</evidence>
<organism evidence="6 7">
    <name type="scientific">Parascedosporium putredinis</name>
    <dbReference type="NCBI Taxonomy" id="1442378"/>
    <lineage>
        <taxon>Eukaryota</taxon>
        <taxon>Fungi</taxon>
        <taxon>Dikarya</taxon>
        <taxon>Ascomycota</taxon>
        <taxon>Pezizomycotina</taxon>
        <taxon>Sordariomycetes</taxon>
        <taxon>Hypocreomycetidae</taxon>
        <taxon>Microascales</taxon>
        <taxon>Microascaceae</taxon>
        <taxon>Parascedosporium</taxon>
    </lineage>
</organism>
<keyword evidence="1" id="KW-0805">Transcription regulation</keyword>
<dbReference type="GO" id="GO:0008270">
    <property type="term" value="F:zinc ion binding"/>
    <property type="evidence" value="ECO:0007669"/>
    <property type="project" value="InterPro"/>
</dbReference>
<dbReference type="GO" id="GO:0000981">
    <property type="term" value="F:DNA-binding transcription factor activity, RNA polymerase II-specific"/>
    <property type="evidence" value="ECO:0007669"/>
    <property type="project" value="TreeGrafter"/>
</dbReference>
<evidence type="ECO:0000313" key="7">
    <source>
        <dbReference type="Proteomes" id="UP000838763"/>
    </source>
</evidence>
<dbReference type="OrthoDB" id="3364175at2759"/>
<sequence>MGDQGTTRLAYAEAMKHHGCGFGFLETESLKRVHRGMCGYLDPDGCWHPIADLTDTTALEEDGYDRPARLIPGERSKAEWGARTAQGTRMGSAALAAGGGGMGIGAKVEVSITCARESGAVVLCNSPVFMECFDSRPAFRKWAKENAERILEQCDDVKDLGFHIVEATWVSDDVYLNALRSFAGLKWVSESRGDDEEETIIVDPDDETKAYVLEGNYQLRSLQTQENKGICRKPDAGAPCDYCRSINQECSFGDSRRHQRPFCFVSEEEYQLLKKLCTKSFPGQDLSVASLRRLVARPDDTASPDSVFPHTPATLPRSEYAVAATGSESAGSLRDGRRDAHLQEIADLHHDLGCLVLDAQGEHRKFPARYVGPDSGHSFNISVRSWLLNVPSQTEKEVLSPMLTVSMPTATSLSDQGVTSPDPQVLPSHEVVLACASRYFEEVHSMYWIYSAEEFHTRLETTYAYPDRPNSGSWLASLHSIVALGAASIPALEGLSNGELARDSLEAAKQLVSSICDQGDLDGLRAFILLVRHGYKVITPLESSPINALFKALALQYHGYLNQSYLYVGNATRIAFSLGLHVDKYTAKHNVVLKTHGRRIWWNLFLIDHDISLQLGQPSMSGPTCTLWKPPLPSEEIISPGSFTPPEYLGHCVDLAQLVQEIRHNLYTRPMRGDHQLRESDFADSLKSLQTWLDRLPRHLHVTPAIPPFYRRLISLLHLRYWSAVMLVTRPFLLCQLLRGERVASSRKRQRFDQLARTCISAAESSLGIFEDMAQHKVASSLVMMDFFSLSRSFRLYSSRRPFILRQVGLTKEPPTERIDRALLADTDWPFLTGLDFGDIALEEDIIEQLMQIPED</sequence>
<feature type="domain" description="Xylanolytic transcriptional activator regulatory" evidence="5">
    <location>
        <begin position="564"/>
        <end position="639"/>
    </location>
</feature>
<dbReference type="PANTHER" id="PTHR47424:SF3">
    <property type="entry name" value="REGULATORY PROTEIN GAL4"/>
    <property type="match status" value="1"/>
</dbReference>
<proteinExistence type="predicted"/>
<dbReference type="Pfam" id="PF04082">
    <property type="entry name" value="Fungal_trans"/>
    <property type="match status" value="1"/>
</dbReference>
<dbReference type="CDD" id="cd12148">
    <property type="entry name" value="fungal_TF_MHR"/>
    <property type="match status" value="1"/>
</dbReference>
<dbReference type="SMART" id="SM00906">
    <property type="entry name" value="Fungal_trans"/>
    <property type="match status" value="1"/>
</dbReference>
<dbReference type="GO" id="GO:0000435">
    <property type="term" value="P:positive regulation of transcription from RNA polymerase II promoter by galactose"/>
    <property type="evidence" value="ECO:0007669"/>
    <property type="project" value="TreeGrafter"/>
</dbReference>
<dbReference type="Proteomes" id="UP000838763">
    <property type="component" value="Unassembled WGS sequence"/>
</dbReference>
<evidence type="ECO:0000259" key="5">
    <source>
        <dbReference type="SMART" id="SM00906"/>
    </source>
</evidence>
<dbReference type="EMBL" id="CALLCH030000019">
    <property type="protein sequence ID" value="CAI4218951.1"/>
    <property type="molecule type" value="Genomic_DNA"/>
</dbReference>
<dbReference type="PANTHER" id="PTHR47424">
    <property type="entry name" value="REGULATORY PROTEIN GAL4"/>
    <property type="match status" value="1"/>
</dbReference>